<reference evidence="3 4" key="2">
    <citation type="journal article" date="2013" name="Genome Biol. Evol.">
        <title>Genome sequencing of Giardia lamblia genotypes A2 and B isolates (DH and GS) and comparative analysis with the genomes of genotypes A1 and E (WB and Pig).</title>
        <authorList>
            <person name="Adam R.D."/>
            <person name="Dahlstrom E.W."/>
            <person name="Martens C.A."/>
            <person name="Bruno D.P."/>
            <person name="Barbian K.D."/>
            <person name="Ricklefs S.M."/>
            <person name="Hernandez M.M."/>
            <person name="Narla N.P."/>
            <person name="Patel R.B."/>
            <person name="Porcella S.F."/>
            <person name="Nash T.E."/>
        </authorList>
    </citation>
    <scope>NUCLEOTIDE SEQUENCE [LARGE SCALE GENOMIC DNA]</scope>
    <source>
        <strain evidence="3 4">DH</strain>
    </source>
</reference>
<name>V6T864_GIAIN</name>
<dbReference type="CDD" id="cd00180">
    <property type="entry name" value="PKc"/>
    <property type="match status" value="1"/>
</dbReference>
<organism evidence="3 4">
    <name type="scientific">Giardia intestinalis</name>
    <name type="common">Giardia lamblia</name>
    <dbReference type="NCBI Taxonomy" id="5741"/>
    <lineage>
        <taxon>Eukaryota</taxon>
        <taxon>Metamonada</taxon>
        <taxon>Diplomonadida</taxon>
        <taxon>Hexamitidae</taxon>
        <taxon>Giardiinae</taxon>
        <taxon>Giardia</taxon>
    </lineage>
</organism>
<dbReference type="PANTHER" id="PTHR24120">
    <property type="entry name" value="GH07239P"/>
    <property type="match status" value="1"/>
</dbReference>
<protein>
    <submittedName>
        <fullName evidence="3">Serine/threonine protein kinase</fullName>
    </submittedName>
</protein>
<dbReference type="InterPro" id="IPR011009">
    <property type="entry name" value="Kinase-like_dom_sf"/>
</dbReference>
<dbReference type="EMBL" id="AHGT01000102">
    <property type="protein sequence ID" value="ESU35078.1"/>
    <property type="molecule type" value="Genomic_DNA"/>
</dbReference>
<proteinExistence type="predicted"/>
<feature type="domain" description="Protein kinase" evidence="2">
    <location>
        <begin position="40"/>
        <end position="302"/>
    </location>
</feature>
<dbReference type="PROSITE" id="PS50297">
    <property type="entry name" value="ANK_REP_REGION"/>
    <property type="match status" value="4"/>
</dbReference>
<dbReference type="VEuPathDB" id="GiardiaDB:DHA2_153069"/>
<feature type="repeat" description="ANK" evidence="1">
    <location>
        <begin position="438"/>
        <end position="470"/>
    </location>
</feature>
<dbReference type="GO" id="GO:0005524">
    <property type="term" value="F:ATP binding"/>
    <property type="evidence" value="ECO:0007669"/>
    <property type="project" value="InterPro"/>
</dbReference>
<gene>
    <name evidence="3" type="ORF">DHA2_153069</name>
</gene>
<feature type="non-terminal residue" evidence="3">
    <location>
        <position position="1"/>
    </location>
</feature>
<feature type="repeat" description="ANK" evidence="1">
    <location>
        <begin position="376"/>
        <end position="408"/>
    </location>
</feature>
<dbReference type="GO" id="GO:0004674">
    <property type="term" value="F:protein serine/threonine kinase activity"/>
    <property type="evidence" value="ECO:0007669"/>
    <property type="project" value="UniProtKB-KW"/>
</dbReference>
<dbReference type="PROSITE" id="PS50011">
    <property type="entry name" value="PROTEIN_KINASE_DOM"/>
    <property type="match status" value="1"/>
</dbReference>
<dbReference type="Pfam" id="PF00023">
    <property type="entry name" value="Ank"/>
    <property type="match status" value="1"/>
</dbReference>
<dbReference type="Gene3D" id="1.10.510.10">
    <property type="entry name" value="Transferase(Phosphotransferase) domain 1"/>
    <property type="match status" value="1"/>
</dbReference>
<evidence type="ECO:0000256" key="1">
    <source>
        <dbReference type="PROSITE-ProRule" id="PRU00023"/>
    </source>
</evidence>
<keyword evidence="3" id="KW-0418">Kinase</keyword>
<evidence type="ECO:0000313" key="4">
    <source>
        <dbReference type="Proteomes" id="UP000018320"/>
    </source>
</evidence>
<evidence type="ECO:0000259" key="2">
    <source>
        <dbReference type="PROSITE" id="PS50011"/>
    </source>
</evidence>
<keyword evidence="3" id="KW-0723">Serine/threonine-protein kinase</keyword>
<dbReference type="PANTHER" id="PTHR24120:SF4">
    <property type="entry name" value="GH07239P"/>
    <property type="match status" value="1"/>
</dbReference>
<keyword evidence="3" id="KW-0808">Transferase</keyword>
<feature type="repeat" description="ANK" evidence="1">
    <location>
        <begin position="407"/>
        <end position="439"/>
    </location>
</feature>
<dbReference type="VEuPathDB" id="GiardiaDB:GL50581_3846"/>
<dbReference type="AlphaFoldDB" id="V6T864"/>
<dbReference type="Pfam" id="PF12796">
    <property type="entry name" value="Ank_2"/>
    <property type="match status" value="2"/>
</dbReference>
<dbReference type="InterPro" id="IPR002110">
    <property type="entry name" value="Ankyrin_rpt"/>
</dbReference>
<keyword evidence="1" id="KW-0040">ANK repeat</keyword>
<feature type="repeat" description="ANK" evidence="1">
    <location>
        <begin position="343"/>
        <end position="375"/>
    </location>
</feature>
<sequence length="562" mass="61586">VLLNRLNNLFVLLSRVMESDDLQGTWSGVIEEKERDGILNAMGSPCGQGACSVIYTLDALPGEVLKEIRTDMLPSHVLEGMEAALCTLSRLKHPNLPECKRAFRVSDYLYLQVTRYHGSLESLMRLYRRRKQSMPRRLILEVVRQISSALAYLHDPDKTDPTGAYLPMLVHGGIKPANILVDRAETHFVLADTCVSTEAFRRHLSMYAPPEVLLGEEPTPASDLWSLGAVLYEMSTGSKPVAPDGRRVNELLEKGLTPDLSGVKDVVIRGILEHILVLDPRERISARELACIVDLDAKELALVSLLETRSLKKEVRVLQEQLAVMQRSTASKTASRPVISSLLGMTELMQASANGDTNAVRALVDAGSDLRAKGPSGMTALMHASSHGHVAVVRLLVDHEAQMQDDKSRTALMLAAQNGRVNVLRILLEHESCMQDSDGWTALMYAAHWGHLEAAQLLLRHEAKMKDRRCQTALMLAAGNGNIPLVRLLGPLEAGFQDKAGQTALMRAASKGHVGAVQLLLEHEKGLCDATGKTALGWASEFNRSDAVRILELCPQESTAPP</sequence>
<dbReference type="SUPFAM" id="SSF48403">
    <property type="entry name" value="Ankyrin repeat"/>
    <property type="match status" value="1"/>
</dbReference>
<dbReference type="InterPro" id="IPR036770">
    <property type="entry name" value="Ankyrin_rpt-contain_sf"/>
</dbReference>
<comment type="caution">
    <text evidence="3">The sequence shown here is derived from an EMBL/GenBank/DDBJ whole genome shotgun (WGS) entry which is preliminary data.</text>
</comment>
<dbReference type="PROSITE" id="PS50088">
    <property type="entry name" value="ANK_REPEAT"/>
    <property type="match status" value="4"/>
</dbReference>
<dbReference type="SMART" id="SM00248">
    <property type="entry name" value="ANK"/>
    <property type="match status" value="7"/>
</dbReference>
<dbReference type="Gene3D" id="1.25.40.20">
    <property type="entry name" value="Ankyrin repeat-containing domain"/>
    <property type="match status" value="3"/>
</dbReference>
<accession>V6T864</accession>
<dbReference type="Pfam" id="PF00069">
    <property type="entry name" value="Pkinase"/>
    <property type="match status" value="1"/>
</dbReference>
<reference evidence="4" key="1">
    <citation type="submission" date="2012-02" db="EMBL/GenBank/DDBJ databases">
        <title>Genome sequencing of Giardia lamblia Genotypes A2 and B isolates (DH and GS) and comparative analysis with the genomes of Genotypes A1 and E (WB and Pig).</title>
        <authorList>
            <person name="Adam R."/>
            <person name="Dahlstrom E."/>
            <person name="Martens C."/>
            <person name="Bruno D."/>
            <person name="Barbian K."/>
            <person name="Porcella S.F."/>
            <person name="Nash T."/>
        </authorList>
    </citation>
    <scope>NUCLEOTIDE SEQUENCE</scope>
    <source>
        <strain evidence="4">DH</strain>
    </source>
</reference>
<dbReference type="VEuPathDB" id="GiardiaDB:GL50803_0016167"/>
<dbReference type="SUPFAM" id="SSF56112">
    <property type="entry name" value="Protein kinase-like (PK-like)"/>
    <property type="match status" value="1"/>
</dbReference>
<dbReference type="InterPro" id="IPR000719">
    <property type="entry name" value="Prot_kinase_dom"/>
</dbReference>
<evidence type="ECO:0000313" key="3">
    <source>
        <dbReference type="EMBL" id="ESU35078.1"/>
    </source>
</evidence>
<dbReference type="VEuPathDB" id="GiardiaDB:QR46_1491"/>
<dbReference type="Proteomes" id="UP000018320">
    <property type="component" value="Unassembled WGS sequence"/>
</dbReference>